<dbReference type="Pfam" id="PF13511">
    <property type="entry name" value="DUF4124"/>
    <property type="match status" value="1"/>
</dbReference>
<sequence>MPNLLATLDLKRIGLLGLLALCIAMPVQAQWKWRDGAGKLQFSDLPPPQGTPEKDILQRPKSQQPPRIVVGPYGASAASVAATAASGPSKAELERQAREKQQDKDVQARQKENEAKLAEQRRDNCVRAKENMKLLQDGVRLTRNNDKGEPIVIDDRQRAEEMQRTRSIIDSECR</sequence>
<evidence type="ECO:0000313" key="4">
    <source>
        <dbReference type="Proteomes" id="UP001209701"/>
    </source>
</evidence>
<comment type="caution">
    <text evidence="3">The sequence shown here is derived from an EMBL/GenBank/DDBJ whole genome shotgun (WGS) entry which is preliminary data.</text>
</comment>
<proteinExistence type="predicted"/>
<feature type="region of interest" description="Disordered" evidence="1">
    <location>
        <begin position="40"/>
        <end position="122"/>
    </location>
</feature>
<reference evidence="3 4" key="1">
    <citation type="submission" date="2021-11" db="EMBL/GenBank/DDBJ databases">
        <authorList>
            <person name="Liang Q."/>
            <person name="Mou H."/>
            <person name="Liu Z."/>
        </authorList>
    </citation>
    <scope>NUCLEOTIDE SEQUENCE [LARGE SCALE GENOMIC DNA]</scope>
    <source>
        <strain evidence="3 4">CHU3</strain>
    </source>
</reference>
<name>A0ABT2YH04_9BURK</name>
<feature type="compositionally biased region" description="Basic and acidic residues" evidence="1">
    <location>
        <begin position="91"/>
        <end position="122"/>
    </location>
</feature>
<keyword evidence="4" id="KW-1185">Reference proteome</keyword>
<evidence type="ECO:0000256" key="1">
    <source>
        <dbReference type="SAM" id="MobiDB-lite"/>
    </source>
</evidence>
<gene>
    <name evidence="3" type="ORF">LNV07_14705</name>
</gene>
<organism evidence="3 4">
    <name type="scientific">Roseateles oligotrophus</name>
    <dbReference type="NCBI Taxonomy" id="1769250"/>
    <lineage>
        <taxon>Bacteria</taxon>
        <taxon>Pseudomonadati</taxon>
        <taxon>Pseudomonadota</taxon>
        <taxon>Betaproteobacteria</taxon>
        <taxon>Burkholderiales</taxon>
        <taxon>Sphaerotilaceae</taxon>
        <taxon>Roseateles</taxon>
    </lineage>
</organism>
<evidence type="ECO:0000259" key="2">
    <source>
        <dbReference type="Pfam" id="PF13511"/>
    </source>
</evidence>
<protein>
    <submittedName>
        <fullName evidence="3">DUF4124 domain-containing protein</fullName>
    </submittedName>
</protein>
<dbReference type="RefSeq" id="WP_263571917.1">
    <property type="nucleotide sequence ID" value="NZ_JAJIRN010000006.1"/>
</dbReference>
<dbReference type="Proteomes" id="UP001209701">
    <property type="component" value="Unassembled WGS sequence"/>
</dbReference>
<dbReference type="EMBL" id="JAJIRN010000006">
    <property type="protein sequence ID" value="MCV2369332.1"/>
    <property type="molecule type" value="Genomic_DNA"/>
</dbReference>
<dbReference type="InterPro" id="IPR025392">
    <property type="entry name" value="DUF4124"/>
</dbReference>
<accession>A0ABT2YH04</accession>
<feature type="compositionally biased region" description="Low complexity" evidence="1">
    <location>
        <begin position="75"/>
        <end position="86"/>
    </location>
</feature>
<feature type="domain" description="DUF4124" evidence="2">
    <location>
        <begin position="18"/>
        <end position="67"/>
    </location>
</feature>
<evidence type="ECO:0000313" key="3">
    <source>
        <dbReference type="EMBL" id="MCV2369332.1"/>
    </source>
</evidence>